<organism evidence="1 2">
    <name type="scientific">Streptomyces rugosispiralis</name>
    <dbReference type="NCBI Taxonomy" id="2967341"/>
    <lineage>
        <taxon>Bacteria</taxon>
        <taxon>Bacillati</taxon>
        <taxon>Actinomycetota</taxon>
        <taxon>Actinomycetes</taxon>
        <taxon>Kitasatosporales</taxon>
        <taxon>Streptomycetaceae</taxon>
        <taxon>Streptomyces</taxon>
    </lineage>
</organism>
<proteinExistence type="predicted"/>
<evidence type="ECO:0000313" key="1">
    <source>
        <dbReference type="EMBL" id="MCQ8193184.1"/>
    </source>
</evidence>
<reference evidence="1 2" key="1">
    <citation type="submission" date="2022-07" db="EMBL/GenBank/DDBJ databases">
        <authorList>
            <person name="Phongsopitanun W."/>
            <person name="Tanasupawat S."/>
        </authorList>
    </citation>
    <scope>NUCLEOTIDE SEQUENCE [LARGE SCALE GENOMIC DNA]</scope>
    <source>
        <strain evidence="1 2">RCU-064</strain>
    </source>
</reference>
<dbReference type="Proteomes" id="UP001204746">
    <property type="component" value="Unassembled WGS sequence"/>
</dbReference>
<evidence type="ECO:0000313" key="2">
    <source>
        <dbReference type="Proteomes" id="UP001204746"/>
    </source>
</evidence>
<accession>A0ABT1V8R6</accession>
<name>A0ABT1V8R6_9ACTN</name>
<sequence length="103" mass="10897">MTKQACSGRSSTTAVTHAATAPRAVDWSLDCPFGGEVAPEVEGEPFASFVSFVAFVSFVSSVFAESVEHPARTDTAAIAHMLTIQPTAVFFDLTIPTSFTLPQ</sequence>
<protein>
    <submittedName>
        <fullName evidence="1">Uncharacterized protein</fullName>
    </submittedName>
</protein>
<dbReference type="EMBL" id="JANIAA010000032">
    <property type="protein sequence ID" value="MCQ8193184.1"/>
    <property type="molecule type" value="Genomic_DNA"/>
</dbReference>
<dbReference type="RefSeq" id="WP_256654029.1">
    <property type="nucleotide sequence ID" value="NZ_JANIAA010000032.1"/>
</dbReference>
<comment type="caution">
    <text evidence="1">The sequence shown here is derived from an EMBL/GenBank/DDBJ whole genome shotgun (WGS) entry which is preliminary data.</text>
</comment>
<gene>
    <name evidence="1" type="ORF">NP777_34010</name>
</gene>
<keyword evidence="2" id="KW-1185">Reference proteome</keyword>